<dbReference type="InterPro" id="IPR007236">
    <property type="entry name" value="SlyX"/>
</dbReference>
<dbReference type="Pfam" id="PF04102">
    <property type="entry name" value="SlyX"/>
    <property type="match status" value="1"/>
</dbReference>
<comment type="caution">
    <text evidence="2">The sequence shown here is derived from an EMBL/GenBank/DDBJ whole genome shotgun (WGS) entry which is preliminary data.</text>
</comment>
<keyword evidence="3" id="KW-1185">Reference proteome</keyword>
<protein>
    <submittedName>
        <fullName evidence="2">SlyX protein</fullName>
    </submittedName>
</protein>
<name>A0A1V2ZXP6_9GAMM</name>
<evidence type="ECO:0000256" key="1">
    <source>
        <dbReference type="SAM" id="MobiDB-lite"/>
    </source>
</evidence>
<feature type="region of interest" description="Disordered" evidence="1">
    <location>
        <begin position="60"/>
        <end position="79"/>
    </location>
</feature>
<reference evidence="2 3" key="1">
    <citation type="submission" date="2017-02" db="EMBL/GenBank/DDBJ databases">
        <title>Genomic diversity within the haloalkaliphilic genus Thioalkalivibrio.</title>
        <authorList>
            <person name="Ahn A.-C."/>
            <person name="Meier-Kolthoff J."/>
            <person name="Overmars L."/>
            <person name="Richter M."/>
            <person name="Woyke T."/>
            <person name="Sorokin D.Y."/>
            <person name="Muyzer G."/>
        </authorList>
    </citation>
    <scope>NUCLEOTIDE SEQUENCE [LARGE SCALE GENOMIC DNA]</scope>
    <source>
        <strain evidence="2 3">HL17</strain>
    </source>
</reference>
<proteinExistence type="predicted"/>
<accession>A0A1V2ZXP6</accession>
<evidence type="ECO:0000313" key="3">
    <source>
        <dbReference type="Proteomes" id="UP000189177"/>
    </source>
</evidence>
<dbReference type="EMBL" id="MUZR01000030">
    <property type="protein sequence ID" value="OOC09898.1"/>
    <property type="molecule type" value="Genomic_DNA"/>
</dbReference>
<gene>
    <name evidence="2" type="ORF">B1A74_08610</name>
</gene>
<dbReference type="AlphaFoldDB" id="A0A1V2ZXP6"/>
<organism evidence="2 3">
    <name type="scientific">Thioalkalivibrio halophilus</name>
    <dbReference type="NCBI Taxonomy" id="252474"/>
    <lineage>
        <taxon>Bacteria</taxon>
        <taxon>Pseudomonadati</taxon>
        <taxon>Pseudomonadota</taxon>
        <taxon>Gammaproteobacteria</taxon>
        <taxon>Chromatiales</taxon>
        <taxon>Ectothiorhodospiraceae</taxon>
        <taxon>Thioalkalivibrio</taxon>
    </lineage>
</organism>
<dbReference type="RefSeq" id="WP_077244387.1">
    <property type="nucleotide sequence ID" value="NZ_MUZR01000030.1"/>
</dbReference>
<dbReference type="Proteomes" id="UP000189177">
    <property type="component" value="Unassembled WGS sequence"/>
</dbReference>
<dbReference type="OrthoDB" id="5787328at2"/>
<sequence length="79" mass="8794">MAASDPTPEQRIATLEERLAYLEFTQEEQARVQAELQQENQALTRQIEWLHGRLRALEAAAGDGSAGGQDIPEPPPPHY</sequence>
<evidence type="ECO:0000313" key="2">
    <source>
        <dbReference type="EMBL" id="OOC09898.1"/>
    </source>
</evidence>